<sequence length="322" mass="34295">FLSTLSMNIRYACLFISIFPPACGQAPLNTKIVGGNTAVRGSWPWQVSIQSLGSHFCGGSLINNNWILSAAHCFQSSQCLVLNVRTSELNSLTITVAQIINHPSYVSSTHDNDIALLQLSSSVTFSDYIQPVCLAAAGSTLGSGTLVWVTGWGDISSDGNLPDPQNLQEVELPIVSNTACTSAYGSGSITSNMMCAGLSQGGKDSCQGDSGGPLVIKQSTGWTQAGIVSFGYGCALPKIPGVYARVSEYQNWINSRIGSSQPGYVTVTASGGSRIFSQSLSLSFLTEGLNILIMKNANCIYNCNCHLYYITCAVLFFYLLHF</sequence>
<dbReference type="GO" id="GO:0006508">
    <property type="term" value="P:proteolysis"/>
    <property type="evidence" value="ECO:0007669"/>
    <property type="project" value="UniProtKB-KW"/>
</dbReference>
<keyword evidence="1 6" id="KW-0645">Protease</keyword>
<proteinExistence type="predicted"/>
<evidence type="ECO:0000256" key="5">
    <source>
        <dbReference type="ARBA" id="ARBA00023157"/>
    </source>
</evidence>
<evidence type="ECO:0000256" key="7">
    <source>
        <dbReference type="SAM" id="SignalP"/>
    </source>
</evidence>
<dbReference type="CDD" id="cd00190">
    <property type="entry name" value="Tryp_SPc"/>
    <property type="match status" value="1"/>
</dbReference>
<dbReference type="GO" id="GO:0004252">
    <property type="term" value="F:serine-type endopeptidase activity"/>
    <property type="evidence" value="ECO:0007669"/>
    <property type="project" value="InterPro"/>
</dbReference>
<dbReference type="InterPro" id="IPR043504">
    <property type="entry name" value="Peptidase_S1_PA_chymotrypsin"/>
</dbReference>
<dbReference type="InterPro" id="IPR001314">
    <property type="entry name" value="Peptidase_S1A"/>
</dbReference>
<dbReference type="Proteomes" id="UP000694621">
    <property type="component" value="Unplaced"/>
</dbReference>
<dbReference type="PROSITE" id="PS00134">
    <property type="entry name" value="TRYPSIN_HIS"/>
    <property type="match status" value="1"/>
</dbReference>
<dbReference type="PROSITE" id="PS50240">
    <property type="entry name" value="TRYPSIN_DOM"/>
    <property type="match status" value="1"/>
</dbReference>
<feature type="signal peptide" evidence="7">
    <location>
        <begin position="1"/>
        <end position="24"/>
    </location>
</feature>
<evidence type="ECO:0000259" key="8">
    <source>
        <dbReference type="PROSITE" id="PS50240"/>
    </source>
</evidence>
<evidence type="ECO:0000256" key="1">
    <source>
        <dbReference type="ARBA" id="ARBA00022670"/>
    </source>
</evidence>
<dbReference type="Ensembl" id="ENSAMXT00005025315.1">
    <property type="protein sequence ID" value="ENSAMXP00005022918.1"/>
    <property type="gene ID" value="ENSAMXG00005011298.1"/>
</dbReference>
<dbReference type="InterPro" id="IPR018114">
    <property type="entry name" value="TRYPSIN_HIS"/>
</dbReference>
<keyword evidence="5" id="KW-1015">Disulfide bond</keyword>
<dbReference type="InterPro" id="IPR001254">
    <property type="entry name" value="Trypsin_dom"/>
</dbReference>
<dbReference type="SMART" id="SM00020">
    <property type="entry name" value="Tryp_SPc"/>
    <property type="match status" value="1"/>
</dbReference>
<feature type="chain" id="PRO_5034234308" description="Peptidase S1 domain-containing protein" evidence="7">
    <location>
        <begin position="25"/>
        <end position="322"/>
    </location>
</feature>
<feature type="domain" description="Peptidase S1" evidence="8">
    <location>
        <begin position="32"/>
        <end position="258"/>
    </location>
</feature>
<dbReference type="FunFam" id="2.40.10.10:FF:000024">
    <property type="entry name" value="Serine protease 53"/>
    <property type="match status" value="1"/>
</dbReference>
<evidence type="ECO:0000256" key="3">
    <source>
        <dbReference type="ARBA" id="ARBA00022801"/>
    </source>
</evidence>
<keyword evidence="4 6" id="KW-0720">Serine protease</keyword>
<dbReference type="InterPro" id="IPR009003">
    <property type="entry name" value="Peptidase_S1_PA"/>
</dbReference>
<dbReference type="Gene3D" id="2.40.10.10">
    <property type="entry name" value="Trypsin-like serine proteases"/>
    <property type="match status" value="1"/>
</dbReference>
<dbReference type="PROSITE" id="PS00135">
    <property type="entry name" value="TRYPSIN_SER"/>
    <property type="match status" value="1"/>
</dbReference>
<name>A0A8B9JL34_ASTMX</name>
<keyword evidence="3 6" id="KW-0378">Hydrolase</keyword>
<dbReference type="AlphaFoldDB" id="A0A8B9JL34"/>
<keyword evidence="2 7" id="KW-0732">Signal</keyword>
<dbReference type="SUPFAM" id="SSF50494">
    <property type="entry name" value="Trypsin-like serine proteases"/>
    <property type="match status" value="1"/>
</dbReference>
<evidence type="ECO:0000256" key="4">
    <source>
        <dbReference type="ARBA" id="ARBA00022825"/>
    </source>
</evidence>
<reference evidence="9" key="1">
    <citation type="submission" date="2025-08" db="UniProtKB">
        <authorList>
            <consortium name="Ensembl"/>
        </authorList>
    </citation>
    <scope>IDENTIFICATION</scope>
</reference>
<dbReference type="PRINTS" id="PR00722">
    <property type="entry name" value="CHYMOTRYPSIN"/>
</dbReference>
<evidence type="ECO:0000313" key="9">
    <source>
        <dbReference type="Ensembl" id="ENSAMXP00005022918.1"/>
    </source>
</evidence>
<dbReference type="Pfam" id="PF00089">
    <property type="entry name" value="Trypsin"/>
    <property type="match status" value="1"/>
</dbReference>
<accession>A0A8B9JL34</accession>
<evidence type="ECO:0000256" key="2">
    <source>
        <dbReference type="ARBA" id="ARBA00022729"/>
    </source>
</evidence>
<dbReference type="InterPro" id="IPR033116">
    <property type="entry name" value="TRYPSIN_SER"/>
</dbReference>
<dbReference type="PANTHER" id="PTHR24252:SF7">
    <property type="entry name" value="HYALIN"/>
    <property type="match status" value="1"/>
</dbReference>
<dbReference type="PANTHER" id="PTHR24252">
    <property type="entry name" value="ACROSIN-RELATED"/>
    <property type="match status" value="1"/>
</dbReference>
<protein>
    <recommendedName>
        <fullName evidence="8">Peptidase S1 domain-containing protein</fullName>
    </recommendedName>
</protein>
<organism evidence="9 10">
    <name type="scientific">Astyanax mexicanus</name>
    <name type="common">Blind cave fish</name>
    <name type="synonym">Astyanax fasciatus mexicanus</name>
    <dbReference type="NCBI Taxonomy" id="7994"/>
    <lineage>
        <taxon>Eukaryota</taxon>
        <taxon>Metazoa</taxon>
        <taxon>Chordata</taxon>
        <taxon>Craniata</taxon>
        <taxon>Vertebrata</taxon>
        <taxon>Euteleostomi</taxon>
        <taxon>Actinopterygii</taxon>
        <taxon>Neopterygii</taxon>
        <taxon>Teleostei</taxon>
        <taxon>Ostariophysi</taxon>
        <taxon>Characiformes</taxon>
        <taxon>Characoidei</taxon>
        <taxon>Acestrorhamphidae</taxon>
        <taxon>Acestrorhamphinae</taxon>
        <taxon>Astyanax</taxon>
    </lineage>
</organism>
<evidence type="ECO:0000256" key="6">
    <source>
        <dbReference type="RuleBase" id="RU363034"/>
    </source>
</evidence>
<evidence type="ECO:0000313" key="10">
    <source>
        <dbReference type="Proteomes" id="UP000694621"/>
    </source>
</evidence>